<dbReference type="PROSITE" id="PS51132">
    <property type="entry name" value="OLF"/>
    <property type="match status" value="1"/>
</dbReference>
<dbReference type="Proteomes" id="UP001469553">
    <property type="component" value="Unassembled WGS sequence"/>
</dbReference>
<comment type="subcellular location">
    <subcellularLocation>
        <location evidence="1">Secreted</location>
    </subcellularLocation>
</comment>
<accession>A0ABV0ZM98</accession>
<feature type="compositionally biased region" description="Basic and acidic residues" evidence="4">
    <location>
        <begin position="169"/>
        <end position="186"/>
    </location>
</feature>
<keyword evidence="5" id="KW-0812">Transmembrane</keyword>
<dbReference type="SUPFAM" id="SSF101898">
    <property type="entry name" value="NHL repeat"/>
    <property type="match status" value="1"/>
</dbReference>
<evidence type="ECO:0000256" key="3">
    <source>
        <dbReference type="PROSITE-ProRule" id="PRU00446"/>
    </source>
</evidence>
<keyword evidence="5" id="KW-1133">Transmembrane helix</keyword>
<dbReference type="SMART" id="SM00284">
    <property type="entry name" value="OLF"/>
    <property type="match status" value="1"/>
</dbReference>
<evidence type="ECO:0000256" key="1">
    <source>
        <dbReference type="ARBA" id="ARBA00004613"/>
    </source>
</evidence>
<dbReference type="PANTHER" id="PTHR23192:SF85">
    <property type="entry name" value="GLIOMEDIN"/>
    <property type="match status" value="1"/>
</dbReference>
<dbReference type="InterPro" id="IPR008160">
    <property type="entry name" value="Collagen"/>
</dbReference>
<keyword evidence="8" id="KW-1185">Reference proteome</keyword>
<feature type="region of interest" description="Disordered" evidence="4">
    <location>
        <begin position="643"/>
        <end position="679"/>
    </location>
</feature>
<dbReference type="Pfam" id="PF02191">
    <property type="entry name" value="OLF"/>
    <property type="match status" value="1"/>
</dbReference>
<proteinExistence type="predicted"/>
<gene>
    <name evidence="7" type="ORF">AMECASPLE_011198</name>
</gene>
<feature type="compositionally biased region" description="Polar residues" evidence="4">
    <location>
        <begin position="722"/>
        <end position="741"/>
    </location>
</feature>
<feature type="compositionally biased region" description="Polar residues" evidence="4">
    <location>
        <begin position="649"/>
        <end position="662"/>
    </location>
</feature>
<dbReference type="InterPro" id="IPR003112">
    <property type="entry name" value="Olfac-like_dom"/>
</dbReference>
<feature type="compositionally biased region" description="Polar residues" evidence="4">
    <location>
        <begin position="749"/>
        <end position="761"/>
    </location>
</feature>
<dbReference type="PANTHER" id="PTHR23192">
    <property type="entry name" value="OLFACTOMEDIN-RELATED"/>
    <property type="match status" value="1"/>
</dbReference>
<keyword evidence="5" id="KW-0472">Membrane</keyword>
<dbReference type="Pfam" id="PF01391">
    <property type="entry name" value="Collagen"/>
    <property type="match status" value="1"/>
</dbReference>
<reference evidence="7 8" key="1">
    <citation type="submission" date="2021-06" db="EMBL/GenBank/DDBJ databases">
        <authorList>
            <person name="Palmer J.M."/>
        </authorList>
    </citation>
    <scope>NUCLEOTIDE SEQUENCE [LARGE SCALE GENOMIC DNA]</scope>
    <source>
        <strain evidence="7 8">AS_MEX2019</strain>
        <tissue evidence="7">Muscle</tissue>
    </source>
</reference>
<feature type="transmembrane region" description="Helical" evidence="5">
    <location>
        <begin position="12"/>
        <end position="36"/>
    </location>
</feature>
<comment type="caution">
    <text evidence="7">The sequence shown here is derived from an EMBL/GenBank/DDBJ whole genome shotgun (WGS) entry which is preliminary data.</text>
</comment>
<dbReference type="InterPro" id="IPR050605">
    <property type="entry name" value="Olfactomedin-like_domain"/>
</dbReference>
<evidence type="ECO:0000256" key="2">
    <source>
        <dbReference type="ARBA" id="ARBA00022525"/>
    </source>
</evidence>
<comment type="caution">
    <text evidence="3">Lacks conserved residue(s) required for the propagation of feature annotation.</text>
</comment>
<dbReference type="PROSITE" id="PS51257">
    <property type="entry name" value="PROKAR_LIPOPROTEIN"/>
    <property type="match status" value="1"/>
</dbReference>
<evidence type="ECO:0000256" key="4">
    <source>
        <dbReference type="SAM" id="MobiDB-lite"/>
    </source>
</evidence>
<sequence>MKDRRETFPEWKTLLVGMCVLLLLLLGCTGLVLLWVQHKDLAQELVRLESQMQKLAQCCRLREGLLPDELGDAGDLKKLRRSRRNQEGHWTQTQDQDKLRLMTYSVVSIKAYLDLCNSSRGVCLIGPTGPPGVPGRPGPPGPPGAPGPEGRRGRKGPPGPPCPACCPTEARKKNLRDQSLQKKNLKDQVTAHPGNDTRDALHVTGPVKLQDTKHESISFHPEVSYILLNDTRTENVTPTPVTLSPVSPAVGSGGNGYALTGSSDVTDSTAASELVSPRPDNSPAYWVKTSLETTTDTFTNVSVVSTVLPTPRTNHDDRDALNTTEFEKFPHTNFKYGNHKFLSPETPKPNPTENSIKILNGTNFEEHLDKKPDPESLLIFKNDSHASSKDWEPGNVTEGVKFMDDDVGVNINKDTFNASKVFSETSSESEPPILHSDNITRESFNVHPGTHGTNQNRDAFNDSRVNTETSFKIEPPTQDSAKITRDDFNASEYYNQLNKKAEPGPEPFPGGDSIGTLNDSETINVTEGSVNILREQPTQDSANITRDDFIVSESYDPPEPEPSGEGNDMVTVPDSEAIDVTEGPIKFSRGSVDTFNGSRVVTETSFKSETPKRHSANNTRAALNISEFYHPLNKNMEYERLPFHEDDSNGTLNDSDAGNATYSPVKLFPGPTETNRSSDAVISNTMMNKTIEKSESATPAETFREAFNFNDFKDQLQRSKEPTSPSHDSSQGRNTLNSSGNIVDKPMKSESSQPVPTYNESNVAENEKFNTDCQIKAIKCVNKSTKMQNTFGAWMSDASQPDDRIWVAEHFSGRTLHEFKNISSLSDTNYKVLDVRTFYQGCGHVVYKGSFYFHKGGTNSLLKFSLNTKQITTLLMPNSRYQGLKYLFHNSKTYFKFAVDENGLWVIFASNTDDNIMVAKLHPNTFSVQSVINTAYPSAKAGNAFIVCRVLYLTDNRDKRVTYAFDLETQSPLDASFDLKTQNGILAMLSYYPNKRQLYMWDNKSVRTCRVKIKNT</sequence>
<evidence type="ECO:0000313" key="8">
    <source>
        <dbReference type="Proteomes" id="UP001469553"/>
    </source>
</evidence>
<feature type="region of interest" description="Disordered" evidence="4">
    <location>
        <begin position="717"/>
        <end position="761"/>
    </location>
</feature>
<evidence type="ECO:0000313" key="7">
    <source>
        <dbReference type="EMBL" id="MEQ2306725.1"/>
    </source>
</evidence>
<name>A0ABV0ZM98_9TELE</name>
<feature type="region of interest" description="Disordered" evidence="4">
    <location>
        <begin position="498"/>
        <end position="519"/>
    </location>
</feature>
<feature type="region of interest" description="Disordered" evidence="4">
    <location>
        <begin position="127"/>
        <end position="201"/>
    </location>
</feature>
<evidence type="ECO:0000259" key="6">
    <source>
        <dbReference type="PROSITE" id="PS51132"/>
    </source>
</evidence>
<organism evidence="7 8">
    <name type="scientific">Ameca splendens</name>
    <dbReference type="NCBI Taxonomy" id="208324"/>
    <lineage>
        <taxon>Eukaryota</taxon>
        <taxon>Metazoa</taxon>
        <taxon>Chordata</taxon>
        <taxon>Craniata</taxon>
        <taxon>Vertebrata</taxon>
        <taxon>Euteleostomi</taxon>
        <taxon>Actinopterygii</taxon>
        <taxon>Neopterygii</taxon>
        <taxon>Teleostei</taxon>
        <taxon>Neoteleostei</taxon>
        <taxon>Acanthomorphata</taxon>
        <taxon>Ovalentaria</taxon>
        <taxon>Atherinomorphae</taxon>
        <taxon>Cyprinodontiformes</taxon>
        <taxon>Goodeidae</taxon>
        <taxon>Ameca</taxon>
    </lineage>
</organism>
<feature type="domain" description="Olfactomedin-like" evidence="6">
    <location>
        <begin position="772"/>
        <end position="1015"/>
    </location>
</feature>
<dbReference type="EMBL" id="JAHRIP010066501">
    <property type="protein sequence ID" value="MEQ2306725.1"/>
    <property type="molecule type" value="Genomic_DNA"/>
</dbReference>
<protein>
    <recommendedName>
        <fullName evidence="6">Olfactomedin-like domain-containing protein</fullName>
    </recommendedName>
</protein>
<keyword evidence="2" id="KW-0964">Secreted</keyword>
<feature type="compositionally biased region" description="Pro residues" evidence="4">
    <location>
        <begin position="128"/>
        <end position="146"/>
    </location>
</feature>
<evidence type="ECO:0000256" key="5">
    <source>
        <dbReference type="SAM" id="Phobius"/>
    </source>
</evidence>